<dbReference type="OrthoDB" id="9876299at2759"/>
<dbReference type="Gene3D" id="3.40.50.720">
    <property type="entry name" value="NAD(P)-binding Rossmann-like Domain"/>
    <property type="match status" value="1"/>
</dbReference>
<accession>A0A1Y2IWK7</accession>
<keyword evidence="2" id="KW-1185">Reference proteome</keyword>
<sequence length="237" mass="25289">MSDTQIWLITGTSRGIGLELVKQLAATPSYVVIATCRNPTKALALKELADAAKGRIHIVALDVTDDKSVKESVAQVTAIVGSHGIDYLVSNAGINDGGDDRPSLMDLSVLQHVFDTNVVAPARIYQAYLPLVMKSTKKTIVNVSSALGSITLARGPIYTSYSTSKAALNMLTYKEHAEHPDLTVISMQPGHLKTDLGGPSAQLDVDVGVAGVLNVVKSLKPDDSGKFFDYQGKELPW</sequence>
<dbReference type="InterPro" id="IPR002347">
    <property type="entry name" value="SDR_fam"/>
</dbReference>
<dbReference type="GO" id="GO:0016616">
    <property type="term" value="F:oxidoreductase activity, acting on the CH-OH group of donors, NAD or NADP as acceptor"/>
    <property type="evidence" value="ECO:0007669"/>
    <property type="project" value="TreeGrafter"/>
</dbReference>
<protein>
    <submittedName>
        <fullName evidence="1">NAD-P-binding protein</fullName>
    </submittedName>
</protein>
<dbReference type="PANTHER" id="PTHR45458">
    <property type="entry name" value="SHORT-CHAIN DEHYDROGENASE/REDUCTASE SDR"/>
    <property type="match status" value="1"/>
</dbReference>
<proteinExistence type="predicted"/>
<dbReference type="EMBL" id="KZ084094">
    <property type="protein sequence ID" value="OSD04994.1"/>
    <property type="molecule type" value="Genomic_DNA"/>
</dbReference>
<dbReference type="SUPFAM" id="SSF51735">
    <property type="entry name" value="NAD(P)-binding Rossmann-fold domains"/>
    <property type="match status" value="1"/>
</dbReference>
<organism evidence="1 2">
    <name type="scientific">Trametes coccinea (strain BRFM310)</name>
    <name type="common">Pycnoporus coccineus</name>
    <dbReference type="NCBI Taxonomy" id="1353009"/>
    <lineage>
        <taxon>Eukaryota</taxon>
        <taxon>Fungi</taxon>
        <taxon>Dikarya</taxon>
        <taxon>Basidiomycota</taxon>
        <taxon>Agaricomycotina</taxon>
        <taxon>Agaricomycetes</taxon>
        <taxon>Polyporales</taxon>
        <taxon>Polyporaceae</taxon>
        <taxon>Trametes</taxon>
    </lineage>
</organism>
<name>A0A1Y2IWK7_TRAC3</name>
<dbReference type="Pfam" id="PF00106">
    <property type="entry name" value="adh_short"/>
    <property type="match status" value="1"/>
</dbReference>
<dbReference type="PRINTS" id="PR00081">
    <property type="entry name" value="GDHRDH"/>
</dbReference>
<dbReference type="InterPro" id="IPR036291">
    <property type="entry name" value="NAD(P)-bd_dom_sf"/>
</dbReference>
<dbReference type="Proteomes" id="UP000193067">
    <property type="component" value="Unassembled WGS sequence"/>
</dbReference>
<dbReference type="CDD" id="cd05325">
    <property type="entry name" value="carb_red_sniffer_like_SDR_c"/>
    <property type="match status" value="1"/>
</dbReference>
<gene>
    <name evidence="1" type="ORF">PYCCODRAFT_1465452</name>
</gene>
<dbReference type="AlphaFoldDB" id="A0A1Y2IWK7"/>
<dbReference type="InterPro" id="IPR052184">
    <property type="entry name" value="SDR_enzymes"/>
</dbReference>
<evidence type="ECO:0000313" key="1">
    <source>
        <dbReference type="EMBL" id="OSD04994.1"/>
    </source>
</evidence>
<dbReference type="PANTHER" id="PTHR45458:SF1">
    <property type="entry name" value="SHORT CHAIN DEHYDROGENASE"/>
    <property type="match status" value="1"/>
</dbReference>
<reference evidence="1 2" key="1">
    <citation type="journal article" date="2015" name="Biotechnol. Biofuels">
        <title>Enhanced degradation of softwood versus hardwood by the white-rot fungus Pycnoporus coccineus.</title>
        <authorList>
            <person name="Couturier M."/>
            <person name="Navarro D."/>
            <person name="Chevret D."/>
            <person name="Henrissat B."/>
            <person name="Piumi F."/>
            <person name="Ruiz-Duenas F.J."/>
            <person name="Martinez A.T."/>
            <person name="Grigoriev I.V."/>
            <person name="Riley R."/>
            <person name="Lipzen A."/>
            <person name="Berrin J.G."/>
            <person name="Master E.R."/>
            <person name="Rosso M.N."/>
        </authorList>
    </citation>
    <scope>NUCLEOTIDE SEQUENCE [LARGE SCALE GENOMIC DNA]</scope>
    <source>
        <strain evidence="1 2">BRFM310</strain>
    </source>
</reference>
<evidence type="ECO:0000313" key="2">
    <source>
        <dbReference type="Proteomes" id="UP000193067"/>
    </source>
</evidence>